<feature type="compositionally biased region" description="Basic and acidic residues" evidence="2">
    <location>
        <begin position="53"/>
        <end position="62"/>
    </location>
</feature>
<feature type="domain" description="CCHC-type" evidence="3">
    <location>
        <begin position="542"/>
        <end position="557"/>
    </location>
</feature>
<dbReference type="EMBL" id="JABSTV010001246">
    <property type="protein sequence ID" value="KAH7975814.1"/>
    <property type="molecule type" value="Genomic_DNA"/>
</dbReference>
<feature type="compositionally biased region" description="Basic residues" evidence="2">
    <location>
        <begin position="314"/>
        <end position="328"/>
    </location>
</feature>
<dbReference type="VEuPathDB" id="VectorBase:RSAN_047458"/>
<feature type="region of interest" description="Disordered" evidence="2">
    <location>
        <begin position="638"/>
        <end position="683"/>
    </location>
</feature>
<feature type="region of interest" description="Disordered" evidence="2">
    <location>
        <begin position="205"/>
        <end position="285"/>
    </location>
</feature>
<dbReference type="AlphaFoldDB" id="A0A9D4QEQ9"/>
<keyword evidence="5" id="KW-1185">Reference proteome</keyword>
<feature type="compositionally biased region" description="Low complexity" evidence="2">
    <location>
        <begin position="158"/>
        <end position="178"/>
    </location>
</feature>
<feature type="compositionally biased region" description="Low complexity" evidence="2">
    <location>
        <begin position="67"/>
        <end position="104"/>
    </location>
</feature>
<feature type="region of interest" description="Disordered" evidence="2">
    <location>
        <begin position="303"/>
        <end position="328"/>
    </location>
</feature>
<gene>
    <name evidence="4" type="ORF">HPB52_005370</name>
</gene>
<evidence type="ECO:0000313" key="4">
    <source>
        <dbReference type="EMBL" id="KAH7975814.1"/>
    </source>
</evidence>
<reference evidence="4" key="2">
    <citation type="submission" date="2021-09" db="EMBL/GenBank/DDBJ databases">
        <authorList>
            <person name="Jia N."/>
            <person name="Wang J."/>
            <person name="Shi W."/>
            <person name="Du L."/>
            <person name="Sun Y."/>
            <person name="Zhan W."/>
            <person name="Jiang J."/>
            <person name="Wang Q."/>
            <person name="Zhang B."/>
            <person name="Ji P."/>
            <person name="Sakyi L.B."/>
            <person name="Cui X."/>
            <person name="Yuan T."/>
            <person name="Jiang B."/>
            <person name="Yang W."/>
            <person name="Lam T.T.-Y."/>
            <person name="Chang Q."/>
            <person name="Ding S."/>
            <person name="Wang X."/>
            <person name="Zhu J."/>
            <person name="Ruan X."/>
            <person name="Zhao L."/>
            <person name="Wei J."/>
            <person name="Que T."/>
            <person name="Du C."/>
            <person name="Cheng J."/>
            <person name="Dai P."/>
            <person name="Han X."/>
            <person name="Huang E."/>
            <person name="Gao Y."/>
            <person name="Liu J."/>
            <person name="Shao H."/>
            <person name="Ye R."/>
            <person name="Li L."/>
            <person name="Wei W."/>
            <person name="Wang X."/>
            <person name="Wang C."/>
            <person name="Huo Q."/>
            <person name="Li W."/>
            <person name="Guo W."/>
            <person name="Chen H."/>
            <person name="Chen S."/>
            <person name="Zhou L."/>
            <person name="Zhou L."/>
            <person name="Ni X."/>
            <person name="Tian J."/>
            <person name="Zhou Y."/>
            <person name="Sheng Y."/>
            <person name="Liu T."/>
            <person name="Pan Y."/>
            <person name="Xia L."/>
            <person name="Li J."/>
            <person name="Zhao F."/>
            <person name="Cao W."/>
        </authorList>
    </citation>
    <scope>NUCLEOTIDE SEQUENCE</scope>
    <source>
        <strain evidence="4">Rsan-2018</strain>
        <tissue evidence="4">Larvae</tissue>
    </source>
</reference>
<dbReference type="GO" id="GO:0003676">
    <property type="term" value="F:nucleic acid binding"/>
    <property type="evidence" value="ECO:0007669"/>
    <property type="project" value="InterPro"/>
</dbReference>
<reference evidence="4" key="1">
    <citation type="journal article" date="2020" name="Cell">
        <title>Large-Scale Comparative Analyses of Tick Genomes Elucidate Their Genetic Diversity and Vector Capacities.</title>
        <authorList>
            <consortium name="Tick Genome and Microbiome Consortium (TIGMIC)"/>
            <person name="Jia N."/>
            <person name="Wang J."/>
            <person name="Shi W."/>
            <person name="Du L."/>
            <person name="Sun Y."/>
            <person name="Zhan W."/>
            <person name="Jiang J.F."/>
            <person name="Wang Q."/>
            <person name="Zhang B."/>
            <person name="Ji P."/>
            <person name="Bell-Sakyi L."/>
            <person name="Cui X.M."/>
            <person name="Yuan T.T."/>
            <person name="Jiang B.G."/>
            <person name="Yang W.F."/>
            <person name="Lam T.T."/>
            <person name="Chang Q.C."/>
            <person name="Ding S.J."/>
            <person name="Wang X.J."/>
            <person name="Zhu J.G."/>
            <person name="Ruan X.D."/>
            <person name="Zhao L."/>
            <person name="Wei J.T."/>
            <person name="Ye R.Z."/>
            <person name="Que T.C."/>
            <person name="Du C.H."/>
            <person name="Zhou Y.H."/>
            <person name="Cheng J.X."/>
            <person name="Dai P.F."/>
            <person name="Guo W.B."/>
            <person name="Han X.H."/>
            <person name="Huang E.J."/>
            <person name="Li L.F."/>
            <person name="Wei W."/>
            <person name="Gao Y.C."/>
            <person name="Liu J.Z."/>
            <person name="Shao H.Z."/>
            <person name="Wang X."/>
            <person name="Wang C.C."/>
            <person name="Yang T.C."/>
            <person name="Huo Q.B."/>
            <person name="Li W."/>
            <person name="Chen H.Y."/>
            <person name="Chen S.E."/>
            <person name="Zhou L.G."/>
            <person name="Ni X.B."/>
            <person name="Tian J.H."/>
            <person name="Sheng Y."/>
            <person name="Liu T."/>
            <person name="Pan Y.S."/>
            <person name="Xia L.Y."/>
            <person name="Li J."/>
            <person name="Zhao F."/>
            <person name="Cao W.C."/>
        </authorList>
    </citation>
    <scope>NUCLEOTIDE SEQUENCE</scope>
    <source>
        <strain evidence="4">Rsan-2018</strain>
    </source>
</reference>
<sequence>MPERATLVAVRSLPRLHHIHDGQVRLVERSGHPCKENEEETPERQTVPAIGDRPLEKAKEALPRSQATSKPPATTAAPPKPASNTSAPAAPAATTPAAPRNAARPHLRSSSGTRVGLATFELDSDPWARETVALLKKQEDEEYQNFEAWLARKRATQRAAIHAAHASTSSAQTPTASPNHLEQQAVTTIGDWLLNKAKDAAPVAADLPEPAAVTTPADADAPASAHAATSEDEAMDATATSRKRGREEDAAEGPRKQASTHATAATTTTTAAAAPAASPSMRDDAASLTATPTALLAQAASAGTVAAPPVAPVQRRKKNKRNARPKRRLPARVYETFAAEAPTAPRPHNSTVAVPRPCPGPLPAEDDFVTVVSKAAQRRARALEAAAVAIDPTVVGTALFRPSAPGGSFSGSPRLTLAAALAKRPGVTAVRVNHRLNIVAADASTPSCLSELLAIRELGGVPVTAREPADRRSSTGFVYGVDGDLTNAELLAGITSAVPVLSATREGASVKLRFAEPLPPERVVLFGLRLRVRHVRPRPRQCQQCGRFGHVAEACQRKGACIRCGRQHLETESCKPRCVNCGGAHTADTPACPRWQEERRVATLIAATPTPLSRRAVKAAVREESREVRSYAAAVKNKLLEGNTTDPGLQRPSPAPRRSLLPTASSPRSSLPATPPAAPAEDPRDTLITNLLATLQAVMQFLPEEHPLRATCLQALGTRSGAPGSE</sequence>
<protein>
    <recommendedName>
        <fullName evidence="3">CCHC-type domain-containing protein</fullName>
    </recommendedName>
</protein>
<keyword evidence="1" id="KW-0862">Zinc</keyword>
<feature type="compositionally biased region" description="Low complexity" evidence="2">
    <location>
        <begin position="210"/>
        <end position="228"/>
    </location>
</feature>
<comment type="caution">
    <text evidence="4">The sequence shown here is derived from an EMBL/GenBank/DDBJ whole genome shotgun (WGS) entry which is preliminary data.</text>
</comment>
<feature type="region of interest" description="Disordered" evidence="2">
    <location>
        <begin position="24"/>
        <end position="114"/>
    </location>
</feature>
<feature type="compositionally biased region" description="Basic and acidic residues" evidence="2">
    <location>
        <begin position="24"/>
        <end position="36"/>
    </location>
</feature>
<name>A0A9D4QEQ9_RHISA</name>
<feature type="compositionally biased region" description="Basic and acidic residues" evidence="2">
    <location>
        <begin position="245"/>
        <end position="255"/>
    </location>
</feature>
<feature type="compositionally biased region" description="Low complexity" evidence="2">
    <location>
        <begin position="656"/>
        <end position="672"/>
    </location>
</feature>
<feature type="region of interest" description="Disordered" evidence="2">
    <location>
        <begin position="158"/>
        <end position="184"/>
    </location>
</feature>
<accession>A0A9D4QEQ9</accession>
<proteinExistence type="predicted"/>
<keyword evidence="1" id="KW-0479">Metal-binding</keyword>
<evidence type="ECO:0000313" key="5">
    <source>
        <dbReference type="Proteomes" id="UP000821837"/>
    </source>
</evidence>
<dbReference type="InterPro" id="IPR001878">
    <property type="entry name" value="Znf_CCHC"/>
</dbReference>
<dbReference type="Proteomes" id="UP000821837">
    <property type="component" value="Chromosome 10"/>
</dbReference>
<dbReference type="PROSITE" id="PS50158">
    <property type="entry name" value="ZF_CCHC"/>
    <property type="match status" value="1"/>
</dbReference>
<organism evidence="4 5">
    <name type="scientific">Rhipicephalus sanguineus</name>
    <name type="common">Brown dog tick</name>
    <name type="synonym">Ixodes sanguineus</name>
    <dbReference type="NCBI Taxonomy" id="34632"/>
    <lineage>
        <taxon>Eukaryota</taxon>
        <taxon>Metazoa</taxon>
        <taxon>Ecdysozoa</taxon>
        <taxon>Arthropoda</taxon>
        <taxon>Chelicerata</taxon>
        <taxon>Arachnida</taxon>
        <taxon>Acari</taxon>
        <taxon>Parasitiformes</taxon>
        <taxon>Ixodida</taxon>
        <taxon>Ixodoidea</taxon>
        <taxon>Ixodidae</taxon>
        <taxon>Rhipicephalinae</taxon>
        <taxon>Rhipicephalus</taxon>
        <taxon>Rhipicephalus</taxon>
    </lineage>
</organism>
<dbReference type="GO" id="GO:0008270">
    <property type="term" value="F:zinc ion binding"/>
    <property type="evidence" value="ECO:0007669"/>
    <property type="project" value="UniProtKB-KW"/>
</dbReference>
<feature type="compositionally biased region" description="Low complexity" evidence="2">
    <location>
        <begin position="259"/>
        <end position="285"/>
    </location>
</feature>
<evidence type="ECO:0000256" key="2">
    <source>
        <dbReference type="SAM" id="MobiDB-lite"/>
    </source>
</evidence>
<keyword evidence="1" id="KW-0863">Zinc-finger</keyword>
<evidence type="ECO:0000256" key="1">
    <source>
        <dbReference type="PROSITE-ProRule" id="PRU00047"/>
    </source>
</evidence>
<evidence type="ECO:0000259" key="3">
    <source>
        <dbReference type="PROSITE" id="PS50158"/>
    </source>
</evidence>